<sequence length="54" mass="6051">MGYKIDWTRFGKTGDDDDRARNTIAESFAHTRNRSEPDSIDQAQAVHALTCSPP</sequence>
<reference evidence="1 2" key="1">
    <citation type="journal article" date="2019" name="Emerg. Microbes Infect.">
        <title>Comprehensive subspecies identification of 175 nontuberculous mycobacteria species based on 7547 genomic profiles.</title>
        <authorList>
            <person name="Matsumoto Y."/>
            <person name="Kinjo T."/>
            <person name="Motooka D."/>
            <person name="Nabeya D."/>
            <person name="Jung N."/>
            <person name="Uechi K."/>
            <person name="Horii T."/>
            <person name="Iida T."/>
            <person name="Fujita J."/>
            <person name="Nakamura S."/>
        </authorList>
    </citation>
    <scope>NUCLEOTIDE SEQUENCE [LARGE SCALE GENOMIC DNA]</scope>
    <source>
        <strain evidence="1 2">JCM 18565</strain>
    </source>
</reference>
<protein>
    <submittedName>
        <fullName evidence="1">Uncharacterized protein</fullName>
    </submittedName>
</protein>
<accession>A0ABQ1CG42</accession>
<gene>
    <name evidence="1" type="ORF">MPRG_64760</name>
</gene>
<dbReference type="Proteomes" id="UP000465240">
    <property type="component" value="Unassembled WGS sequence"/>
</dbReference>
<evidence type="ECO:0000313" key="2">
    <source>
        <dbReference type="Proteomes" id="UP000465240"/>
    </source>
</evidence>
<comment type="caution">
    <text evidence="1">The sequence shown here is derived from an EMBL/GenBank/DDBJ whole genome shotgun (WGS) entry which is preliminary data.</text>
</comment>
<organism evidence="1 2">
    <name type="scientific">Mycobacterium paragordonae</name>
    <dbReference type="NCBI Taxonomy" id="1389713"/>
    <lineage>
        <taxon>Bacteria</taxon>
        <taxon>Bacillati</taxon>
        <taxon>Actinomycetota</taxon>
        <taxon>Actinomycetes</taxon>
        <taxon>Mycobacteriales</taxon>
        <taxon>Mycobacteriaceae</taxon>
        <taxon>Mycobacterium</taxon>
    </lineage>
</organism>
<evidence type="ECO:0000313" key="1">
    <source>
        <dbReference type="EMBL" id="GFG83200.1"/>
    </source>
</evidence>
<name>A0ABQ1CG42_9MYCO</name>
<dbReference type="EMBL" id="BLKX01000003">
    <property type="protein sequence ID" value="GFG83200.1"/>
    <property type="molecule type" value="Genomic_DNA"/>
</dbReference>
<proteinExistence type="predicted"/>
<keyword evidence="2" id="KW-1185">Reference proteome</keyword>